<feature type="region of interest" description="Disordered" evidence="1">
    <location>
        <begin position="29"/>
        <end position="49"/>
    </location>
</feature>
<evidence type="ECO:0000256" key="1">
    <source>
        <dbReference type="SAM" id="MobiDB-lite"/>
    </source>
</evidence>
<evidence type="ECO:0000313" key="2">
    <source>
        <dbReference type="EMBL" id="TGO26511.1"/>
    </source>
</evidence>
<sequence length="210" mass="22836">MEHRPTGRPQDHPNFNTTVTSTSIGTSMLISGYAPGTEPIARPPNGLDDPDYCAGCGTSTDRIRDWKEKHLRFRNEFYEADENRIPAPLPAQASDPNGDNTAFDDHYGDYDAYAGNAPSGTVPYDTQQSLYPQASSGAPEAESYYPTTTTTTTGIYQGGQYSSTTGSATQNEQYYPTSSSASQGWGHTTTTQYRGSGRRGYRGAGNNRRD</sequence>
<feature type="compositionally biased region" description="Polar residues" evidence="1">
    <location>
        <begin position="124"/>
        <end position="136"/>
    </location>
</feature>
<feature type="compositionally biased region" description="Polar residues" evidence="1">
    <location>
        <begin position="159"/>
        <end position="192"/>
    </location>
</feature>
<comment type="caution">
    <text evidence="2">The sequence shown here is derived from an EMBL/GenBank/DDBJ whole genome shotgun (WGS) entry which is preliminary data.</text>
</comment>
<reference evidence="2 3" key="1">
    <citation type="submission" date="2017-12" db="EMBL/GenBank/DDBJ databases">
        <title>Comparative genomics of Botrytis spp.</title>
        <authorList>
            <person name="Valero-Jimenez C.A."/>
            <person name="Tapia P."/>
            <person name="Veloso J."/>
            <person name="Silva-Moreno E."/>
            <person name="Staats M."/>
            <person name="Valdes J.H."/>
            <person name="Van Kan J.A.L."/>
        </authorList>
    </citation>
    <scope>NUCLEOTIDE SEQUENCE [LARGE SCALE GENOMIC DNA]</scope>
    <source>
        <strain evidence="2 3">Bp0003</strain>
    </source>
</reference>
<organism evidence="2 3">
    <name type="scientific">Botrytis paeoniae</name>
    <dbReference type="NCBI Taxonomy" id="278948"/>
    <lineage>
        <taxon>Eukaryota</taxon>
        <taxon>Fungi</taxon>
        <taxon>Dikarya</taxon>
        <taxon>Ascomycota</taxon>
        <taxon>Pezizomycotina</taxon>
        <taxon>Leotiomycetes</taxon>
        <taxon>Helotiales</taxon>
        <taxon>Sclerotiniaceae</taxon>
        <taxon>Botrytis</taxon>
    </lineage>
</organism>
<feature type="compositionally biased region" description="Basic and acidic residues" evidence="1">
    <location>
        <begin position="1"/>
        <end position="11"/>
    </location>
</feature>
<protein>
    <submittedName>
        <fullName evidence="2">Uncharacterized protein</fullName>
    </submittedName>
</protein>
<feature type="region of interest" description="Disordered" evidence="1">
    <location>
        <begin position="1"/>
        <end position="20"/>
    </location>
</feature>
<dbReference type="EMBL" id="PQXI01000058">
    <property type="protein sequence ID" value="TGO26511.1"/>
    <property type="molecule type" value="Genomic_DNA"/>
</dbReference>
<name>A0A4Z1FXS2_9HELO</name>
<dbReference type="AlphaFoldDB" id="A0A4Z1FXS2"/>
<evidence type="ECO:0000313" key="3">
    <source>
        <dbReference type="Proteomes" id="UP000297910"/>
    </source>
</evidence>
<keyword evidence="3" id="KW-1185">Reference proteome</keyword>
<gene>
    <name evidence="2" type="ORF">BPAE_0058g00300</name>
</gene>
<feature type="region of interest" description="Disordered" evidence="1">
    <location>
        <begin position="83"/>
        <end position="210"/>
    </location>
</feature>
<accession>A0A4Z1FXS2</accession>
<proteinExistence type="predicted"/>
<dbReference type="Proteomes" id="UP000297910">
    <property type="component" value="Unassembled WGS sequence"/>
</dbReference>